<dbReference type="PANTHER" id="PTHR42929">
    <property type="entry name" value="INNER MEMBRANE ABC TRANSPORTER PERMEASE PROTEIN YDCU-RELATED-RELATED"/>
    <property type="match status" value="1"/>
</dbReference>
<dbReference type="PANTHER" id="PTHR42929:SF1">
    <property type="entry name" value="INNER MEMBRANE ABC TRANSPORTER PERMEASE PROTEIN YDCU-RELATED"/>
    <property type="match status" value="1"/>
</dbReference>
<keyword evidence="5 8" id="KW-0812">Transmembrane</keyword>
<dbReference type="InterPro" id="IPR035906">
    <property type="entry name" value="MetI-like_sf"/>
</dbReference>
<keyword evidence="10" id="KW-1185">Reference proteome</keyword>
<feature type="transmembrane region" description="Helical" evidence="8">
    <location>
        <begin position="12"/>
        <end position="37"/>
    </location>
</feature>
<keyword evidence="6 8" id="KW-1133">Transmembrane helix</keyword>
<protein>
    <recommendedName>
        <fullName evidence="11">Sugar ABC transporter permease</fullName>
    </recommendedName>
</protein>
<sequence>MRHDTARLSLILLMAPFLLWINLLVVLPQLGIGYVSLREKIGPRQYEFGFGNYMAFFGEPIYWNTLLRTAWMSILVTSLALLIGFPVAY</sequence>
<gene>
    <name evidence="9" type="ORF">ACFO5X_24100</name>
</gene>
<organism evidence="9 10">
    <name type="scientific">Seohaeicola nanhaiensis</name>
    <dbReference type="NCBI Taxonomy" id="1387282"/>
    <lineage>
        <taxon>Bacteria</taxon>
        <taxon>Pseudomonadati</taxon>
        <taxon>Pseudomonadota</taxon>
        <taxon>Alphaproteobacteria</taxon>
        <taxon>Rhodobacterales</taxon>
        <taxon>Roseobacteraceae</taxon>
        <taxon>Seohaeicola</taxon>
    </lineage>
</organism>
<accession>A0ABV9KNC3</accession>
<dbReference type="Gene3D" id="1.10.3720.10">
    <property type="entry name" value="MetI-like"/>
    <property type="match status" value="1"/>
</dbReference>
<keyword evidence="7 8" id="KW-0472">Membrane</keyword>
<dbReference type="SUPFAM" id="SSF161098">
    <property type="entry name" value="MetI-like"/>
    <property type="match status" value="1"/>
</dbReference>
<evidence type="ECO:0000256" key="3">
    <source>
        <dbReference type="ARBA" id="ARBA00022448"/>
    </source>
</evidence>
<proteinExistence type="inferred from homology"/>
<dbReference type="RefSeq" id="WP_380722421.1">
    <property type="nucleotide sequence ID" value="NZ_JBHSGI010000034.1"/>
</dbReference>
<keyword evidence="3" id="KW-0813">Transport</keyword>
<evidence type="ECO:0000256" key="2">
    <source>
        <dbReference type="ARBA" id="ARBA00007069"/>
    </source>
</evidence>
<dbReference type="EMBL" id="JBHSGI010000034">
    <property type="protein sequence ID" value="MFC4671655.1"/>
    <property type="molecule type" value="Genomic_DNA"/>
</dbReference>
<dbReference type="Proteomes" id="UP001595973">
    <property type="component" value="Unassembled WGS sequence"/>
</dbReference>
<evidence type="ECO:0000313" key="9">
    <source>
        <dbReference type="EMBL" id="MFC4671655.1"/>
    </source>
</evidence>
<evidence type="ECO:0000256" key="1">
    <source>
        <dbReference type="ARBA" id="ARBA00004651"/>
    </source>
</evidence>
<evidence type="ECO:0000256" key="8">
    <source>
        <dbReference type="SAM" id="Phobius"/>
    </source>
</evidence>
<evidence type="ECO:0000256" key="7">
    <source>
        <dbReference type="ARBA" id="ARBA00023136"/>
    </source>
</evidence>
<feature type="transmembrane region" description="Helical" evidence="8">
    <location>
        <begin position="70"/>
        <end position="88"/>
    </location>
</feature>
<evidence type="ECO:0000256" key="6">
    <source>
        <dbReference type="ARBA" id="ARBA00022989"/>
    </source>
</evidence>
<evidence type="ECO:0000256" key="5">
    <source>
        <dbReference type="ARBA" id="ARBA00022692"/>
    </source>
</evidence>
<name>A0ABV9KNC3_9RHOB</name>
<evidence type="ECO:0000313" key="10">
    <source>
        <dbReference type="Proteomes" id="UP001595973"/>
    </source>
</evidence>
<comment type="caution">
    <text evidence="9">The sequence shown here is derived from an EMBL/GenBank/DDBJ whole genome shotgun (WGS) entry which is preliminary data.</text>
</comment>
<evidence type="ECO:0008006" key="11">
    <source>
        <dbReference type="Google" id="ProtNLM"/>
    </source>
</evidence>
<evidence type="ECO:0000256" key="4">
    <source>
        <dbReference type="ARBA" id="ARBA00022475"/>
    </source>
</evidence>
<reference evidence="10" key="1">
    <citation type="journal article" date="2019" name="Int. J. Syst. Evol. Microbiol.">
        <title>The Global Catalogue of Microorganisms (GCM) 10K type strain sequencing project: providing services to taxonomists for standard genome sequencing and annotation.</title>
        <authorList>
            <consortium name="The Broad Institute Genomics Platform"/>
            <consortium name="The Broad Institute Genome Sequencing Center for Infectious Disease"/>
            <person name="Wu L."/>
            <person name="Ma J."/>
        </authorList>
    </citation>
    <scope>NUCLEOTIDE SEQUENCE [LARGE SCALE GENOMIC DNA]</scope>
    <source>
        <strain evidence="10">CGMCC 4.7283</strain>
    </source>
</reference>
<comment type="subcellular location">
    <subcellularLocation>
        <location evidence="1">Cell membrane</location>
        <topology evidence="1">Multi-pass membrane protein</topology>
    </subcellularLocation>
</comment>
<keyword evidence="4" id="KW-1003">Cell membrane</keyword>
<comment type="similarity">
    <text evidence="2">Belongs to the binding-protein-dependent transport system permease family. CysTW subfamily.</text>
</comment>